<proteinExistence type="inferred from homology"/>
<comment type="subcellular location">
    <subcellularLocation>
        <location evidence="4">Membrane</location>
        <topology evidence="4">Multi-pass membrane protein</topology>
    </subcellularLocation>
</comment>
<comment type="caution">
    <text evidence="5">The sequence shown here is derived from an EMBL/GenBank/DDBJ whole genome shotgun (WGS) entry which is preliminary data.</text>
</comment>
<dbReference type="Pfam" id="PF04145">
    <property type="entry name" value="Ctr"/>
    <property type="match status" value="1"/>
</dbReference>
<keyword evidence="6" id="KW-1185">Reference proteome</keyword>
<comment type="similarity">
    <text evidence="4">Belongs to the copper transporter (Ctr) (TC 1.A.56) family. SLC31A subfamily.</text>
</comment>
<dbReference type="PANTHER" id="PTHR12483">
    <property type="entry name" value="SOLUTE CARRIER FAMILY 31 COPPER TRANSPORTERS"/>
    <property type="match status" value="1"/>
</dbReference>
<protein>
    <recommendedName>
        <fullName evidence="4">Copper transport protein</fullName>
    </recommendedName>
</protein>
<keyword evidence="4" id="KW-0813">Transport</keyword>
<dbReference type="Proteomes" id="UP001159427">
    <property type="component" value="Unassembled WGS sequence"/>
</dbReference>
<keyword evidence="3 4" id="KW-0472">Membrane</keyword>
<evidence type="ECO:0000313" key="5">
    <source>
        <dbReference type="EMBL" id="CAH3021143.1"/>
    </source>
</evidence>
<feature type="transmembrane region" description="Helical" evidence="4">
    <location>
        <begin position="17"/>
        <end position="39"/>
    </location>
</feature>
<gene>
    <name evidence="5" type="ORF">PEVE_00010138</name>
</gene>
<evidence type="ECO:0000256" key="4">
    <source>
        <dbReference type="RuleBase" id="RU367022"/>
    </source>
</evidence>
<dbReference type="InterPro" id="IPR007274">
    <property type="entry name" value="Cop_transporter"/>
</dbReference>
<evidence type="ECO:0000256" key="1">
    <source>
        <dbReference type="ARBA" id="ARBA00022692"/>
    </source>
</evidence>
<keyword evidence="4" id="KW-0406">Ion transport</keyword>
<evidence type="ECO:0000256" key="2">
    <source>
        <dbReference type="ARBA" id="ARBA00022989"/>
    </source>
</evidence>
<name>A0ABN8LV35_9CNID</name>
<keyword evidence="4" id="KW-0186">Copper</keyword>
<evidence type="ECO:0000313" key="6">
    <source>
        <dbReference type="Proteomes" id="UP001159427"/>
    </source>
</evidence>
<evidence type="ECO:0000256" key="3">
    <source>
        <dbReference type="ARBA" id="ARBA00023136"/>
    </source>
</evidence>
<feature type="transmembrane region" description="Helical" evidence="4">
    <location>
        <begin position="115"/>
        <end position="133"/>
    </location>
</feature>
<reference evidence="5 6" key="1">
    <citation type="submission" date="2022-05" db="EMBL/GenBank/DDBJ databases">
        <authorList>
            <consortium name="Genoscope - CEA"/>
            <person name="William W."/>
        </authorList>
    </citation>
    <scope>NUCLEOTIDE SEQUENCE [LARGE SCALE GENOMIC DNA]</scope>
</reference>
<organism evidence="5 6">
    <name type="scientific">Porites evermanni</name>
    <dbReference type="NCBI Taxonomy" id="104178"/>
    <lineage>
        <taxon>Eukaryota</taxon>
        <taxon>Metazoa</taxon>
        <taxon>Cnidaria</taxon>
        <taxon>Anthozoa</taxon>
        <taxon>Hexacorallia</taxon>
        <taxon>Scleractinia</taxon>
        <taxon>Fungiina</taxon>
        <taxon>Poritidae</taxon>
        <taxon>Porites</taxon>
    </lineage>
</organism>
<keyword evidence="2 4" id="KW-1133">Transmembrane helix</keyword>
<dbReference type="PANTHER" id="PTHR12483:SF115">
    <property type="entry name" value="COPPER TRANSPORT PROTEIN"/>
    <property type="match status" value="1"/>
</dbReference>
<keyword evidence="1 4" id="KW-0812">Transmembrane</keyword>
<dbReference type="EMBL" id="CALNXI010000171">
    <property type="protein sequence ID" value="CAH3021143.1"/>
    <property type="molecule type" value="Genomic_DNA"/>
</dbReference>
<keyword evidence="4" id="KW-0187">Copper transport</keyword>
<accession>A0ABN8LV35</accession>
<sequence length="154" mass="17586">MSFFASDSVSNLLFKGWTISTVGQMAGSCIAVVVIAILFETLKSYKLNQQKPCKANSERTPLIRRLKQEHTRKIISLFFFIEFEAIPHLKETLLYIVRFIVGYVLMLVAMTYNVWLFLAVVAGCGIGYFFIHPNMDYYLARRREGVDVVDSATL</sequence>